<feature type="region of interest" description="Disordered" evidence="1">
    <location>
        <begin position="123"/>
        <end position="188"/>
    </location>
</feature>
<gene>
    <name evidence="3" type="ORF">L596_030246</name>
</gene>
<reference evidence="3 4" key="1">
    <citation type="journal article" date="2015" name="Genome Biol.">
        <title>Comparative genomics of Steinernema reveals deeply conserved gene regulatory networks.</title>
        <authorList>
            <person name="Dillman A.R."/>
            <person name="Macchietto M."/>
            <person name="Porter C.F."/>
            <person name="Rogers A."/>
            <person name="Williams B."/>
            <person name="Antoshechkin I."/>
            <person name="Lee M.M."/>
            <person name="Goodwin Z."/>
            <person name="Lu X."/>
            <person name="Lewis E.E."/>
            <person name="Goodrich-Blair H."/>
            <person name="Stock S.P."/>
            <person name="Adams B.J."/>
            <person name="Sternberg P.W."/>
            <person name="Mortazavi A."/>
        </authorList>
    </citation>
    <scope>NUCLEOTIDE SEQUENCE [LARGE SCALE GENOMIC DNA]</scope>
    <source>
        <strain evidence="3 4">ALL</strain>
    </source>
</reference>
<keyword evidence="4" id="KW-1185">Reference proteome</keyword>
<name>A0A4U5LS52_STECR</name>
<feature type="compositionally biased region" description="Acidic residues" evidence="1">
    <location>
        <begin position="127"/>
        <end position="140"/>
    </location>
</feature>
<evidence type="ECO:0000313" key="4">
    <source>
        <dbReference type="Proteomes" id="UP000298663"/>
    </source>
</evidence>
<sequence>MQTLLLSAVISLLFTASSPTSLLHDSDADRTASAHRQKRNDIVILEHEKTYNMKRLEQLFKKGAYDILMAKEKLKKAGDNATLVKRAKKEVENAEVMLAIWNTEYNYAKEDARDWTVYGSHLKEAEDKEEEQKADEEEAKEPDVMITEKPEAEDELWADVGKDLGTDDEESDMKNATEAPKRKKYRAEKSAASRAAMHVSGFIMVVCITLL</sequence>
<keyword evidence="2" id="KW-0732">Signal</keyword>
<comment type="caution">
    <text evidence="3">The sequence shown here is derived from an EMBL/GenBank/DDBJ whole genome shotgun (WGS) entry which is preliminary data.</text>
</comment>
<dbReference type="EMBL" id="AZBU02000013">
    <property type="protein sequence ID" value="TKR58857.1"/>
    <property type="molecule type" value="Genomic_DNA"/>
</dbReference>
<organism evidence="3 4">
    <name type="scientific">Steinernema carpocapsae</name>
    <name type="common">Entomopathogenic nematode</name>
    <dbReference type="NCBI Taxonomy" id="34508"/>
    <lineage>
        <taxon>Eukaryota</taxon>
        <taxon>Metazoa</taxon>
        <taxon>Ecdysozoa</taxon>
        <taxon>Nematoda</taxon>
        <taxon>Chromadorea</taxon>
        <taxon>Rhabditida</taxon>
        <taxon>Tylenchina</taxon>
        <taxon>Panagrolaimomorpha</taxon>
        <taxon>Strongyloidoidea</taxon>
        <taxon>Steinernematidae</taxon>
        <taxon>Steinernema</taxon>
    </lineage>
</organism>
<feature type="compositionally biased region" description="Basic and acidic residues" evidence="1">
    <location>
        <begin position="141"/>
        <end position="150"/>
    </location>
</feature>
<reference evidence="3 4" key="2">
    <citation type="journal article" date="2019" name="G3 (Bethesda)">
        <title>Hybrid Assembly of the Genome of the Entomopathogenic Nematode Steinernema carpocapsae Identifies the X-Chromosome.</title>
        <authorList>
            <person name="Serra L."/>
            <person name="Macchietto M."/>
            <person name="Macias-Munoz A."/>
            <person name="McGill C.J."/>
            <person name="Rodriguez I.M."/>
            <person name="Rodriguez B."/>
            <person name="Murad R."/>
            <person name="Mortazavi A."/>
        </authorList>
    </citation>
    <scope>NUCLEOTIDE SEQUENCE [LARGE SCALE GENOMIC DNA]</scope>
    <source>
        <strain evidence="3 4">ALL</strain>
    </source>
</reference>
<protein>
    <submittedName>
        <fullName evidence="3">Uncharacterized protein</fullName>
    </submittedName>
</protein>
<proteinExistence type="predicted"/>
<feature type="chain" id="PRO_5020679365" evidence="2">
    <location>
        <begin position="20"/>
        <end position="211"/>
    </location>
</feature>
<evidence type="ECO:0000313" key="3">
    <source>
        <dbReference type="EMBL" id="TKR58857.1"/>
    </source>
</evidence>
<dbReference type="Proteomes" id="UP000298663">
    <property type="component" value="Unassembled WGS sequence"/>
</dbReference>
<feature type="signal peptide" evidence="2">
    <location>
        <begin position="1"/>
        <end position="19"/>
    </location>
</feature>
<evidence type="ECO:0000256" key="1">
    <source>
        <dbReference type="SAM" id="MobiDB-lite"/>
    </source>
</evidence>
<evidence type="ECO:0000256" key="2">
    <source>
        <dbReference type="SAM" id="SignalP"/>
    </source>
</evidence>
<dbReference type="AlphaFoldDB" id="A0A4U5LS52"/>
<accession>A0A4U5LS52</accession>